<evidence type="ECO:0000313" key="13">
    <source>
        <dbReference type="Proteomes" id="UP000239663"/>
    </source>
</evidence>
<comment type="similarity">
    <text evidence="2">Belongs to the FliJ family.</text>
</comment>
<evidence type="ECO:0000313" key="12">
    <source>
        <dbReference type="EMBL" id="PQD95865.1"/>
    </source>
</evidence>
<evidence type="ECO:0000256" key="3">
    <source>
        <dbReference type="ARBA" id="ARBA00020392"/>
    </source>
</evidence>
<protein>
    <recommendedName>
        <fullName evidence="3">Flagellar FliJ protein</fullName>
    </recommendedName>
</protein>
<dbReference type="InterPro" id="IPR012823">
    <property type="entry name" value="Flagell_FliJ"/>
</dbReference>
<feature type="coiled-coil region" evidence="11">
    <location>
        <begin position="29"/>
        <end position="132"/>
    </location>
</feature>
<keyword evidence="6" id="KW-0145">Chemotaxis</keyword>
<reference evidence="12 13" key="1">
    <citation type="submission" date="2017-12" db="EMBL/GenBank/DDBJ databases">
        <title>Taxonomic description and draft genome of Pradoshia cofamensis Gen. nov., sp. nov., a thermotolerant bacillale isolated from anterior gut of earthworm Eisenia fetida.</title>
        <authorList>
            <person name="Saha T."/>
            <person name="Chakraborty R."/>
        </authorList>
    </citation>
    <scope>NUCLEOTIDE SEQUENCE [LARGE SCALE GENOMIC DNA]</scope>
    <source>
        <strain evidence="12 13">EAG3</strain>
    </source>
</reference>
<dbReference type="Gene3D" id="1.10.287.1700">
    <property type="match status" value="1"/>
</dbReference>
<comment type="caution">
    <text evidence="12">The sequence shown here is derived from an EMBL/GenBank/DDBJ whole genome shotgun (WGS) entry which is preliminary data.</text>
</comment>
<evidence type="ECO:0000256" key="2">
    <source>
        <dbReference type="ARBA" id="ARBA00010004"/>
    </source>
</evidence>
<dbReference type="RefSeq" id="WP_104849009.1">
    <property type="nucleotide sequence ID" value="NZ_PKOZ01000003.1"/>
</dbReference>
<keyword evidence="7" id="KW-1005">Bacterial flagellum biogenesis</keyword>
<evidence type="ECO:0000256" key="10">
    <source>
        <dbReference type="ARBA" id="ARBA00023225"/>
    </source>
</evidence>
<keyword evidence="12" id="KW-0966">Cell projection</keyword>
<name>A0A2S7N1L0_9BACI</name>
<dbReference type="GO" id="GO:0006935">
    <property type="term" value="P:chemotaxis"/>
    <property type="evidence" value="ECO:0007669"/>
    <property type="project" value="UniProtKB-KW"/>
</dbReference>
<evidence type="ECO:0000256" key="1">
    <source>
        <dbReference type="ARBA" id="ARBA00004413"/>
    </source>
</evidence>
<proteinExistence type="inferred from homology"/>
<keyword evidence="5" id="KW-1003">Cell membrane</keyword>
<keyword evidence="13" id="KW-1185">Reference proteome</keyword>
<gene>
    <name evidence="12" type="primary">fliJ</name>
    <name evidence="12" type="ORF">CYL18_08240</name>
</gene>
<evidence type="ECO:0000256" key="5">
    <source>
        <dbReference type="ARBA" id="ARBA00022475"/>
    </source>
</evidence>
<keyword evidence="12" id="KW-0969">Cilium</keyword>
<organism evidence="12 13">
    <name type="scientific">Pradoshia eiseniae</name>
    <dbReference type="NCBI Taxonomy" id="2064768"/>
    <lineage>
        <taxon>Bacteria</taxon>
        <taxon>Bacillati</taxon>
        <taxon>Bacillota</taxon>
        <taxon>Bacilli</taxon>
        <taxon>Bacillales</taxon>
        <taxon>Bacillaceae</taxon>
        <taxon>Pradoshia</taxon>
    </lineage>
</organism>
<keyword evidence="4" id="KW-0813">Transport</keyword>
<dbReference type="GO" id="GO:0044781">
    <property type="term" value="P:bacterial-type flagellum organization"/>
    <property type="evidence" value="ECO:0007669"/>
    <property type="project" value="UniProtKB-KW"/>
</dbReference>
<evidence type="ECO:0000256" key="9">
    <source>
        <dbReference type="ARBA" id="ARBA00023136"/>
    </source>
</evidence>
<evidence type="ECO:0000256" key="4">
    <source>
        <dbReference type="ARBA" id="ARBA00022448"/>
    </source>
</evidence>
<dbReference type="NCBIfam" id="TIGR02473">
    <property type="entry name" value="flagell_FliJ"/>
    <property type="match status" value="1"/>
</dbReference>
<comment type="subcellular location">
    <subcellularLocation>
        <location evidence="1">Cell membrane</location>
        <topology evidence="1">Peripheral membrane protein</topology>
        <orientation evidence="1">Cytoplasmic side</orientation>
    </subcellularLocation>
</comment>
<dbReference type="GO" id="GO:0015031">
    <property type="term" value="P:protein transport"/>
    <property type="evidence" value="ECO:0007669"/>
    <property type="project" value="UniProtKB-KW"/>
</dbReference>
<keyword evidence="11" id="KW-0175">Coiled coil</keyword>
<evidence type="ECO:0000256" key="7">
    <source>
        <dbReference type="ARBA" id="ARBA00022795"/>
    </source>
</evidence>
<dbReference type="GO" id="GO:0009288">
    <property type="term" value="C:bacterial-type flagellum"/>
    <property type="evidence" value="ECO:0007669"/>
    <property type="project" value="InterPro"/>
</dbReference>
<evidence type="ECO:0000256" key="11">
    <source>
        <dbReference type="SAM" id="Coils"/>
    </source>
</evidence>
<evidence type="ECO:0000256" key="8">
    <source>
        <dbReference type="ARBA" id="ARBA00022927"/>
    </source>
</evidence>
<dbReference type="EMBL" id="PKOZ01000003">
    <property type="protein sequence ID" value="PQD95865.1"/>
    <property type="molecule type" value="Genomic_DNA"/>
</dbReference>
<keyword evidence="10" id="KW-1006">Bacterial flagellum protein export</keyword>
<dbReference type="OrthoDB" id="2968361at2"/>
<dbReference type="AlphaFoldDB" id="A0A2S7N1L0"/>
<keyword evidence="8" id="KW-0653">Protein transport</keyword>
<keyword evidence="12" id="KW-0282">Flagellum</keyword>
<sequence>MVYQYKFEKIMSLREKEKTESQTKYNLAVKEFETEAEKLYRMLKKKEELLDEQAERLRQGLSVQQVRHNLSFLENHEQLIQHYQRRVIETRNKMNFYHQILVEKNMEVKKYEKMKEKDVQAFMEQVNQMENRQMDEISIQQYMSRS</sequence>
<dbReference type="Pfam" id="PF02050">
    <property type="entry name" value="FliJ"/>
    <property type="match status" value="1"/>
</dbReference>
<dbReference type="InterPro" id="IPR053716">
    <property type="entry name" value="Flag_assembly_chemotaxis_eff"/>
</dbReference>
<dbReference type="GO" id="GO:0071973">
    <property type="term" value="P:bacterial-type flagellum-dependent cell motility"/>
    <property type="evidence" value="ECO:0007669"/>
    <property type="project" value="InterPro"/>
</dbReference>
<dbReference type="Proteomes" id="UP000239663">
    <property type="component" value="Unassembled WGS sequence"/>
</dbReference>
<keyword evidence="9" id="KW-0472">Membrane</keyword>
<dbReference type="GO" id="GO:0005886">
    <property type="term" value="C:plasma membrane"/>
    <property type="evidence" value="ECO:0007669"/>
    <property type="project" value="UniProtKB-SubCell"/>
</dbReference>
<accession>A0A2S7N1L0</accession>
<evidence type="ECO:0000256" key="6">
    <source>
        <dbReference type="ARBA" id="ARBA00022500"/>
    </source>
</evidence>